<reference evidence="3" key="1">
    <citation type="submission" date="2024-04" db="EMBL/GenBank/DDBJ databases">
        <title>Salinicola lusitanus LLJ914,a marine bacterium isolated from the Okinawa Trough.</title>
        <authorList>
            <person name="Li J."/>
        </authorList>
    </citation>
    <scope>NUCLEOTIDE SEQUENCE [LARGE SCALE GENOMIC DNA]</scope>
</reference>
<keyword evidence="1" id="KW-0812">Transmembrane</keyword>
<dbReference type="EMBL" id="JBBPFD010000603">
    <property type="protein sequence ID" value="KAK7878148.1"/>
    <property type="molecule type" value="Genomic_DNA"/>
</dbReference>
<dbReference type="AlphaFoldDB" id="A0AAW0MNV5"/>
<feature type="transmembrane region" description="Helical" evidence="1">
    <location>
        <begin position="70"/>
        <end position="89"/>
    </location>
</feature>
<accession>A0AAW0MNV5</accession>
<protein>
    <recommendedName>
        <fullName evidence="4">Reticulon</fullName>
    </recommendedName>
</protein>
<keyword evidence="3" id="KW-1185">Reference proteome</keyword>
<dbReference type="Proteomes" id="UP001460270">
    <property type="component" value="Unassembled WGS sequence"/>
</dbReference>
<evidence type="ECO:0000313" key="2">
    <source>
        <dbReference type="EMBL" id="KAK7878148.1"/>
    </source>
</evidence>
<name>A0AAW0MNV5_9GOBI</name>
<feature type="transmembrane region" description="Helical" evidence="1">
    <location>
        <begin position="46"/>
        <end position="64"/>
    </location>
</feature>
<evidence type="ECO:0000313" key="3">
    <source>
        <dbReference type="Proteomes" id="UP001460270"/>
    </source>
</evidence>
<evidence type="ECO:0008006" key="4">
    <source>
        <dbReference type="Google" id="ProtNLM"/>
    </source>
</evidence>
<evidence type="ECO:0000256" key="1">
    <source>
        <dbReference type="SAM" id="Phobius"/>
    </source>
</evidence>
<keyword evidence="1" id="KW-1133">Transmembrane helix</keyword>
<keyword evidence="1" id="KW-0472">Membrane</keyword>
<organism evidence="2 3">
    <name type="scientific">Mugilogobius chulae</name>
    <name type="common">yellowstripe goby</name>
    <dbReference type="NCBI Taxonomy" id="88201"/>
    <lineage>
        <taxon>Eukaryota</taxon>
        <taxon>Metazoa</taxon>
        <taxon>Chordata</taxon>
        <taxon>Craniata</taxon>
        <taxon>Vertebrata</taxon>
        <taxon>Euteleostomi</taxon>
        <taxon>Actinopterygii</taxon>
        <taxon>Neopterygii</taxon>
        <taxon>Teleostei</taxon>
        <taxon>Neoteleostei</taxon>
        <taxon>Acanthomorphata</taxon>
        <taxon>Gobiaria</taxon>
        <taxon>Gobiiformes</taxon>
        <taxon>Gobioidei</taxon>
        <taxon>Gobiidae</taxon>
        <taxon>Gobionellinae</taxon>
        <taxon>Mugilogobius</taxon>
    </lineage>
</organism>
<comment type="caution">
    <text evidence="2">The sequence shown here is derived from an EMBL/GenBank/DDBJ whole genome shotgun (WGS) entry which is preliminary data.</text>
</comment>
<gene>
    <name evidence="2" type="ORF">WMY93_031229</name>
</gene>
<proteinExistence type="predicted"/>
<sequence>MAAQTQTMMNEAVPPLKAEINSIITQMVVCCDKLHFALTFRWVRDARFISLLMTVITIVVWIRFGSNVGMVLVLLSQIALFSLCCLCKLPSRGQTIKELAILAAKLKDRVITLKQTLEKNKEDSWFFSWNSRWSILDELEKRMEDVVHLVSRIILVFRSEMITELNKSLHMCQKIVEKI</sequence>